<keyword evidence="6" id="KW-0472">Membrane</keyword>
<accession>A0A2S8FLJ9</accession>
<evidence type="ECO:0000256" key="3">
    <source>
        <dbReference type="ARBA" id="ARBA00022475"/>
    </source>
</evidence>
<dbReference type="PANTHER" id="PTHR30558:SF3">
    <property type="entry name" value="BIOPOLYMER TRANSPORT PROTEIN EXBD-RELATED"/>
    <property type="match status" value="1"/>
</dbReference>
<keyword evidence="4 7" id="KW-0812">Transmembrane</keyword>
<organism evidence="8 9">
    <name type="scientific">Blastopirellula marina</name>
    <dbReference type="NCBI Taxonomy" id="124"/>
    <lineage>
        <taxon>Bacteria</taxon>
        <taxon>Pseudomonadati</taxon>
        <taxon>Planctomycetota</taxon>
        <taxon>Planctomycetia</taxon>
        <taxon>Pirellulales</taxon>
        <taxon>Pirellulaceae</taxon>
        <taxon>Blastopirellula</taxon>
    </lineage>
</organism>
<dbReference type="Gene3D" id="3.30.420.270">
    <property type="match status" value="1"/>
</dbReference>
<sequence>MRVPTNLKSGQAEFNMTPMIDVVFLLIIFFLVSSHLAKQEAQLPLPLPTAKSGQEILEDQQPRVVVNIGGDGSLSLGGHRVPADQLKQRLIVERERSGQDLEVRIRCDRQTPFANVKPVMLAAAQAGIWNVAFSVIRPEDAAR</sequence>
<evidence type="ECO:0000313" key="8">
    <source>
        <dbReference type="EMBL" id="PQO33031.1"/>
    </source>
</evidence>
<dbReference type="OrthoDB" id="287326at2"/>
<dbReference type="Pfam" id="PF02472">
    <property type="entry name" value="ExbD"/>
    <property type="match status" value="1"/>
</dbReference>
<keyword evidence="7" id="KW-0653">Protein transport</keyword>
<comment type="subcellular location">
    <subcellularLocation>
        <location evidence="1">Cell membrane</location>
        <topology evidence="1">Single-pass membrane protein</topology>
    </subcellularLocation>
    <subcellularLocation>
        <location evidence="7">Cell membrane</location>
        <topology evidence="7">Single-pass type II membrane protein</topology>
    </subcellularLocation>
</comment>
<keyword evidence="3" id="KW-1003">Cell membrane</keyword>
<evidence type="ECO:0000313" key="9">
    <source>
        <dbReference type="Proteomes" id="UP000239388"/>
    </source>
</evidence>
<dbReference type="RefSeq" id="WP_105356152.1">
    <property type="nucleotide sequence ID" value="NZ_PUIB01000018.1"/>
</dbReference>
<evidence type="ECO:0000256" key="5">
    <source>
        <dbReference type="ARBA" id="ARBA00022989"/>
    </source>
</evidence>
<protein>
    <submittedName>
        <fullName evidence="8">Biopolymer transporter ExbD</fullName>
    </submittedName>
</protein>
<dbReference type="InterPro" id="IPR003400">
    <property type="entry name" value="ExbD"/>
</dbReference>
<name>A0A2S8FLJ9_9BACT</name>
<dbReference type="Proteomes" id="UP000239388">
    <property type="component" value="Unassembled WGS sequence"/>
</dbReference>
<reference evidence="8 9" key="1">
    <citation type="submission" date="2018-02" db="EMBL/GenBank/DDBJ databases">
        <title>Comparative genomes isolates from brazilian mangrove.</title>
        <authorList>
            <person name="Araujo J.E."/>
            <person name="Taketani R.G."/>
            <person name="Silva M.C.P."/>
            <person name="Loureco M.V."/>
            <person name="Andreote F.D."/>
        </authorList>
    </citation>
    <scope>NUCLEOTIDE SEQUENCE [LARGE SCALE GENOMIC DNA]</scope>
    <source>
        <strain evidence="8 9">NAP PRIS-MGV</strain>
    </source>
</reference>
<dbReference type="GO" id="GO:0005886">
    <property type="term" value="C:plasma membrane"/>
    <property type="evidence" value="ECO:0007669"/>
    <property type="project" value="UniProtKB-SubCell"/>
</dbReference>
<gene>
    <name evidence="8" type="ORF">C5Y98_18015</name>
</gene>
<dbReference type="AlphaFoldDB" id="A0A2S8FLJ9"/>
<dbReference type="PANTHER" id="PTHR30558">
    <property type="entry name" value="EXBD MEMBRANE COMPONENT OF PMF-DRIVEN MACROMOLECULE IMPORT SYSTEM"/>
    <property type="match status" value="1"/>
</dbReference>
<dbReference type="GO" id="GO:0015031">
    <property type="term" value="P:protein transport"/>
    <property type="evidence" value="ECO:0007669"/>
    <property type="project" value="UniProtKB-KW"/>
</dbReference>
<evidence type="ECO:0000256" key="6">
    <source>
        <dbReference type="ARBA" id="ARBA00023136"/>
    </source>
</evidence>
<dbReference type="GO" id="GO:0022857">
    <property type="term" value="F:transmembrane transporter activity"/>
    <property type="evidence" value="ECO:0007669"/>
    <property type="project" value="InterPro"/>
</dbReference>
<proteinExistence type="inferred from homology"/>
<dbReference type="EMBL" id="PUIB01000018">
    <property type="protein sequence ID" value="PQO33031.1"/>
    <property type="molecule type" value="Genomic_DNA"/>
</dbReference>
<comment type="caution">
    <text evidence="8">The sequence shown here is derived from an EMBL/GenBank/DDBJ whole genome shotgun (WGS) entry which is preliminary data.</text>
</comment>
<keyword evidence="5" id="KW-1133">Transmembrane helix</keyword>
<evidence type="ECO:0000256" key="4">
    <source>
        <dbReference type="ARBA" id="ARBA00022692"/>
    </source>
</evidence>
<evidence type="ECO:0000256" key="2">
    <source>
        <dbReference type="ARBA" id="ARBA00005811"/>
    </source>
</evidence>
<comment type="similarity">
    <text evidence="2 7">Belongs to the ExbD/TolR family.</text>
</comment>
<evidence type="ECO:0000256" key="1">
    <source>
        <dbReference type="ARBA" id="ARBA00004162"/>
    </source>
</evidence>
<evidence type="ECO:0000256" key="7">
    <source>
        <dbReference type="RuleBase" id="RU003879"/>
    </source>
</evidence>
<keyword evidence="7" id="KW-0813">Transport</keyword>